<reference evidence="3" key="1">
    <citation type="submission" date="2022-06" db="EMBL/GenBank/DDBJ databases">
        <authorList>
            <person name="Legendre M."/>
            <person name="Claverie J.-M."/>
            <person name="Alempic J.-M."/>
            <person name="Abergel C."/>
        </authorList>
    </citation>
    <scope>NUCLEOTIDE SEQUENCE</scope>
    <source>
        <strain evidence="3">Kuranda</strain>
    </source>
</reference>
<dbReference type="InterPro" id="IPR003409">
    <property type="entry name" value="MORN"/>
</dbReference>
<keyword evidence="1" id="KW-0677">Repeat</keyword>
<dbReference type="PROSITE" id="PS50181">
    <property type="entry name" value="FBOX"/>
    <property type="match status" value="1"/>
</dbReference>
<dbReference type="Gene3D" id="2.20.110.10">
    <property type="entry name" value="Histone H3 K4-specific methyltransferase SET7/9 N-terminal domain"/>
    <property type="match status" value="2"/>
</dbReference>
<evidence type="ECO:0000259" key="2">
    <source>
        <dbReference type="PROSITE" id="PS50181"/>
    </source>
</evidence>
<dbReference type="SUPFAM" id="SSF81383">
    <property type="entry name" value="F-box domain"/>
    <property type="match status" value="1"/>
</dbReference>
<organism evidence="3 4">
    <name type="scientific">Pandoravirus kuranda</name>
    <dbReference type="NCBI Taxonomy" id="3019033"/>
    <lineage>
        <taxon>Viruses</taxon>
        <taxon>Pandoravirus</taxon>
    </lineage>
</organism>
<sequence>MWRVTSAQVNAFDDLPDELVLAVFGALGDDPMSVSAMGATCTRFHTLSTDNRLWRDMCQIRFGHPIHARARLYGKDERWIYRAQACVGDASTPTGTVDLSGRIYCGDLLDGLPHGYGASVRYATPKGLDGGCAPKRSAADLRASHRYEGEWIAGKLNGHAVYKSADGSVYNGTWENGKCHGYGTTTNTHGSRHVGIWHEGECPFGIIETPDGGARYAGAWKNGQPHGHGSGRFEDGCSYTGNYANGKRHGYGIHTCANGTYVEGFWTDDALSGHVICTDPVARVRYEGAWANMSMGFGVLSYGDGSRLAAFWDGVKHSQGKVTAHRSDDVDGDQCAKDPCAACAALAVGTSNLPLGRNMP</sequence>
<dbReference type="InterPro" id="IPR001810">
    <property type="entry name" value="F-box_dom"/>
</dbReference>
<dbReference type="Pfam" id="PF02493">
    <property type="entry name" value="MORN"/>
    <property type="match status" value="6"/>
</dbReference>
<evidence type="ECO:0000313" key="3">
    <source>
        <dbReference type="EMBL" id="WBR14838.1"/>
    </source>
</evidence>
<dbReference type="PANTHER" id="PTHR23084:SF263">
    <property type="entry name" value="MORN REPEAT-CONTAINING PROTEIN 1"/>
    <property type="match status" value="1"/>
</dbReference>
<feature type="domain" description="F-box" evidence="2">
    <location>
        <begin position="9"/>
        <end position="57"/>
    </location>
</feature>
<dbReference type="SUPFAM" id="SSF82185">
    <property type="entry name" value="Histone H3 K4-specific methyltransferase SET7/9 N-terminal domain"/>
    <property type="match status" value="2"/>
</dbReference>
<dbReference type="EMBL" id="ON887157">
    <property type="protein sequence ID" value="WBR14838.1"/>
    <property type="molecule type" value="Genomic_DNA"/>
</dbReference>
<dbReference type="Pfam" id="PF12937">
    <property type="entry name" value="F-box-like"/>
    <property type="match status" value="1"/>
</dbReference>
<dbReference type="PANTHER" id="PTHR23084">
    <property type="entry name" value="PHOSPHATIDYLINOSITOL-4-PHOSPHATE 5-KINASE RELATED"/>
    <property type="match status" value="1"/>
</dbReference>
<dbReference type="InterPro" id="IPR036047">
    <property type="entry name" value="F-box-like_dom_sf"/>
</dbReference>
<name>A0AA95EH75_9VIRU</name>
<proteinExistence type="predicted"/>
<evidence type="ECO:0000313" key="4">
    <source>
        <dbReference type="Proteomes" id="UP001185135"/>
    </source>
</evidence>
<dbReference type="SMART" id="SM00698">
    <property type="entry name" value="MORN"/>
    <property type="match status" value="6"/>
</dbReference>
<dbReference type="Proteomes" id="UP001185135">
    <property type="component" value="Segment"/>
</dbReference>
<evidence type="ECO:0000256" key="1">
    <source>
        <dbReference type="ARBA" id="ARBA00022737"/>
    </source>
</evidence>
<gene>
    <name evidence="3" type="ORF">pkur_cds_664</name>
</gene>
<accession>A0AA95EH75</accession>
<protein>
    <submittedName>
        <fullName evidence="3">Morn repeat protein</fullName>
    </submittedName>
</protein>
<dbReference type="Gene3D" id="1.20.1280.50">
    <property type="match status" value="1"/>
</dbReference>